<dbReference type="GO" id="GO:0005886">
    <property type="term" value="C:plasma membrane"/>
    <property type="evidence" value="ECO:0007669"/>
    <property type="project" value="UniProtKB-SubCell"/>
</dbReference>
<evidence type="ECO:0000313" key="10">
    <source>
        <dbReference type="Proteomes" id="UP000886876"/>
    </source>
</evidence>
<feature type="transmembrane region" description="Helical" evidence="8">
    <location>
        <begin position="299"/>
        <end position="323"/>
    </location>
</feature>
<evidence type="ECO:0000256" key="3">
    <source>
        <dbReference type="ARBA" id="ARBA00022448"/>
    </source>
</evidence>
<feature type="transmembrane region" description="Helical" evidence="8">
    <location>
        <begin position="132"/>
        <end position="151"/>
    </location>
</feature>
<dbReference type="Gene3D" id="1.20.1740.10">
    <property type="entry name" value="Amino acid/polyamine transporter I"/>
    <property type="match status" value="1"/>
</dbReference>
<evidence type="ECO:0000313" key="9">
    <source>
        <dbReference type="EMBL" id="HIS96797.1"/>
    </source>
</evidence>
<dbReference type="NCBIfam" id="TIGR00835">
    <property type="entry name" value="agcS"/>
    <property type="match status" value="1"/>
</dbReference>
<reference evidence="9" key="2">
    <citation type="journal article" date="2021" name="PeerJ">
        <title>Extensive microbial diversity within the chicken gut microbiome revealed by metagenomics and culture.</title>
        <authorList>
            <person name="Gilroy R."/>
            <person name="Ravi A."/>
            <person name="Getino M."/>
            <person name="Pursley I."/>
            <person name="Horton D.L."/>
            <person name="Alikhan N.F."/>
            <person name="Baker D."/>
            <person name="Gharbi K."/>
            <person name="Hall N."/>
            <person name="Watson M."/>
            <person name="Adriaenssens E.M."/>
            <person name="Foster-Nyarko E."/>
            <person name="Jarju S."/>
            <person name="Secka A."/>
            <person name="Antonio M."/>
            <person name="Oren A."/>
            <person name="Chaudhuri R.R."/>
            <person name="La Ragione R."/>
            <person name="Hildebrand F."/>
            <person name="Pallen M.J."/>
        </authorList>
    </citation>
    <scope>NUCLEOTIDE SEQUENCE</scope>
    <source>
        <strain evidence="9">ChiHecec3B27-6122</strain>
    </source>
</reference>
<evidence type="ECO:0000256" key="4">
    <source>
        <dbReference type="ARBA" id="ARBA00022475"/>
    </source>
</evidence>
<evidence type="ECO:0000256" key="8">
    <source>
        <dbReference type="RuleBase" id="RU363064"/>
    </source>
</evidence>
<evidence type="ECO:0000256" key="7">
    <source>
        <dbReference type="ARBA" id="ARBA00023136"/>
    </source>
</evidence>
<dbReference type="GO" id="GO:0005283">
    <property type="term" value="F:amino acid:sodium symporter activity"/>
    <property type="evidence" value="ECO:0007669"/>
    <property type="project" value="InterPro"/>
</dbReference>
<evidence type="ECO:0000256" key="2">
    <source>
        <dbReference type="ARBA" id="ARBA00009261"/>
    </source>
</evidence>
<comment type="similarity">
    <text evidence="2 8">Belongs to the alanine or glycine:cation symporter (AGCS) (TC 2.A.25) family.</text>
</comment>
<feature type="transmembrane region" description="Helical" evidence="8">
    <location>
        <begin position="171"/>
        <end position="194"/>
    </location>
</feature>
<feature type="transmembrane region" description="Helical" evidence="8">
    <location>
        <begin position="381"/>
        <end position="403"/>
    </location>
</feature>
<comment type="caution">
    <text evidence="8">Lacks conserved residue(s) required for the propagation of feature annotation.</text>
</comment>
<sequence length="443" mass="46554">MALLLVGVGAYLSLRCGFVQLRHFPEAMRRTIGGMFGGEKAADGSVTPFQAVCAALAGTVGTGNIAGVALAISLGGPGALLWLWLTAILGMATKYAEVTLAVRYRERGENSEWRGGPMYTIKNGLGRRFRPLAYCFSAAGVLAAFAMGSAVQGSEISGAARTLSMELLPGLAAESPIFSLTVGLLVALCGYSVLRGGMSRLGRVCERLVPLMGIVYVGCCLAVILTNAGRLPAVFRDIFVCAFRPQSVCAGISVRACLSWGLRRGVFSNEAGLGSAPIAHASTSERDPVKQGFFGIFEVFADTIVVCTLTGLAILCSGAAIPYGSAATLSLPVSAFAGVFGGGWAAVVLALCLMLFSVSSLFSWGIYGLRCCEFLLGRRPARACLLLFSLFAIPGALCQRSLIWELADLANALMALPNLLSLLLLSGEAARLTRAYFSQRQRE</sequence>
<dbReference type="PRINTS" id="PR00175">
    <property type="entry name" value="NAALASMPORT"/>
</dbReference>
<dbReference type="AlphaFoldDB" id="A0A9D1G3E9"/>
<accession>A0A9D1G3E9</accession>
<evidence type="ECO:0000256" key="5">
    <source>
        <dbReference type="ARBA" id="ARBA00022692"/>
    </source>
</evidence>
<proteinExistence type="inferred from homology"/>
<keyword evidence="8" id="KW-0769">Symport</keyword>
<reference evidence="9" key="1">
    <citation type="submission" date="2020-10" db="EMBL/GenBank/DDBJ databases">
        <authorList>
            <person name="Gilroy R."/>
        </authorList>
    </citation>
    <scope>NUCLEOTIDE SEQUENCE</scope>
    <source>
        <strain evidence="9">ChiHecec3B27-6122</strain>
    </source>
</reference>
<dbReference type="EMBL" id="DVJS01000053">
    <property type="protein sequence ID" value="HIS96797.1"/>
    <property type="molecule type" value="Genomic_DNA"/>
</dbReference>
<evidence type="ECO:0000256" key="1">
    <source>
        <dbReference type="ARBA" id="ARBA00004651"/>
    </source>
</evidence>
<feature type="transmembrane region" description="Helical" evidence="8">
    <location>
        <begin position="343"/>
        <end position="369"/>
    </location>
</feature>
<keyword evidence="5 8" id="KW-0812">Transmembrane</keyword>
<name>A0A9D1G3E9_9FIRM</name>
<keyword evidence="6 8" id="KW-1133">Transmembrane helix</keyword>
<dbReference type="Proteomes" id="UP000886876">
    <property type="component" value="Unassembled WGS sequence"/>
</dbReference>
<feature type="transmembrane region" description="Helical" evidence="8">
    <location>
        <begin position="65"/>
        <end position="85"/>
    </location>
</feature>
<feature type="transmembrane region" description="Helical" evidence="8">
    <location>
        <begin position="409"/>
        <end position="430"/>
    </location>
</feature>
<keyword evidence="3 8" id="KW-0813">Transport</keyword>
<organism evidence="9 10">
    <name type="scientific">Candidatus Scatomorpha pullistercoris</name>
    <dbReference type="NCBI Taxonomy" id="2840929"/>
    <lineage>
        <taxon>Bacteria</taxon>
        <taxon>Bacillati</taxon>
        <taxon>Bacillota</taxon>
        <taxon>Clostridia</taxon>
        <taxon>Eubacteriales</taxon>
        <taxon>Candidatus Scatomorpha</taxon>
    </lineage>
</organism>
<keyword evidence="4 8" id="KW-1003">Cell membrane</keyword>
<dbReference type="Pfam" id="PF01235">
    <property type="entry name" value="Na_Ala_symp"/>
    <property type="match status" value="1"/>
</dbReference>
<gene>
    <name evidence="9" type="ORF">IAD42_02360</name>
</gene>
<keyword evidence="7 8" id="KW-0472">Membrane</keyword>
<dbReference type="PANTHER" id="PTHR30330">
    <property type="entry name" value="AGSS FAMILY TRANSPORTER, SODIUM-ALANINE"/>
    <property type="match status" value="1"/>
</dbReference>
<dbReference type="PANTHER" id="PTHR30330:SF3">
    <property type="entry name" value="TRANSCRIPTIONAL REGULATOR, LRP FAMILY"/>
    <property type="match status" value="1"/>
</dbReference>
<evidence type="ECO:0000256" key="6">
    <source>
        <dbReference type="ARBA" id="ARBA00022989"/>
    </source>
</evidence>
<comment type="caution">
    <text evidence="9">The sequence shown here is derived from an EMBL/GenBank/DDBJ whole genome shotgun (WGS) entry which is preliminary data.</text>
</comment>
<dbReference type="InterPro" id="IPR001463">
    <property type="entry name" value="Na/Ala_symport"/>
</dbReference>
<protein>
    <submittedName>
        <fullName evidence="9">Sodium:alanine symporter family protein</fullName>
    </submittedName>
</protein>
<comment type="subcellular location">
    <subcellularLocation>
        <location evidence="1 8">Cell membrane</location>
        <topology evidence="1 8">Multi-pass membrane protein</topology>
    </subcellularLocation>
</comment>